<gene>
    <name evidence="1" type="ORF">MM415A02396_0013</name>
    <name evidence="2" type="ORF">MM415B04119_0004</name>
</gene>
<dbReference type="AlphaFoldDB" id="A0A6M3JTW0"/>
<name>A0A6M3JTW0_9ZZZZ</name>
<evidence type="ECO:0000313" key="2">
    <source>
        <dbReference type="EMBL" id="QJA93770.1"/>
    </source>
</evidence>
<reference evidence="1" key="1">
    <citation type="submission" date="2020-03" db="EMBL/GenBank/DDBJ databases">
        <title>The deep terrestrial virosphere.</title>
        <authorList>
            <person name="Holmfeldt K."/>
            <person name="Nilsson E."/>
            <person name="Simone D."/>
            <person name="Lopez-Fernandez M."/>
            <person name="Wu X."/>
            <person name="de Brujin I."/>
            <person name="Lundin D."/>
            <person name="Andersson A."/>
            <person name="Bertilsson S."/>
            <person name="Dopson M."/>
        </authorList>
    </citation>
    <scope>NUCLEOTIDE SEQUENCE</scope>
    <source>
        <strain evidence="1">MM415A02396</strain>
        <strain evidence="2">MM415B04119</strain>
    </source>
</reference>
<proteinExistence type="predicted"/>
<evidence type="ECO:0000313" key="1">
    <source>
        <dbReference type="EMBL" id="QJA73370.1"/>
    </source>
</evidence>
<protein>
    <submittedName>
        <fullName evidence="1">Uncharacterized protein</fullName>
    </submittedName>
</protein>
<organism evidence="1">
    <name type="scientific">viral metagenome</name>
    <dbReference type="NCBI Taxonomy" id="1070528"/>
    <lineage>
        <taxon>unclassified sequences</taxon>
        <taxon>metagenomes</taxon>
        <taxon>organismal metagenomes</taxon>
    </lineage>
</organism>
<dbReference type="EMBL" id="MT143176">
    <property type="protein sequence ID" value="QJA93770.1"/>
    <property type="molecule type" value="Genomic_DNA"/>
</dbReference>
<sequence length="81" mass="9140">MENPIVIELHSSSHIQNYAVTSKEGEIVTLVKMMVAPDSVNKVTGKPVNFVHIKVSETILCKELIHELSKKLKKLDKESKR</sequence>
<dbReference type="EMBL" id="MT142022">
    <property type="protein sequence ID" value="QJA73370.1"/>
    <property type="molecule type" value="Genomic_DNA"/>
</dbReference>
<accession>A0A6M3JTW0</accession>